<dbReference type="EMBL" id="UINC01000916">
    <property type="protein sequence ID" value="SUZ63476.1"/>
    <property type="molecule type" value="Genomic_DNA"/>
</dbReference>
<dbReference type="NCBIfam" id="TIGR00633">
    <property type="entry name" value="xth"/>
    <property type="match status" value="1"/>
</dbReference>
<dbReference type="InterPro" id="IPR036691">
    <property type="entry name" value="Endo/exonu/phosph_ase_sf"/>
</dbReference>
<dbReference type="PROSITE" id="PS00726">
    <property type="entry name" value="AP_NUCLEASE_F1_1"/>
    <property type="match status" value="1"/>
</dbReference>
<comment type="cofactor">
    <cofactor evidence="1">
        <name>Mn(2+)</name>
        <dbReference type="ChEBI" id="CHEBI:29035"/>
    </cofactor>
</comment>
<dbReference type="GO" id="GO:0008081">
    <property type="term" value="F:phosphoric diester hydrolase activity"/>
    <property type="evidence" value="ECO:0007669"/>
    <property type="project" value="TreeGrafter"/>
</dbReference>
<dbReference type="GO" id="GO:0006284">
    <property type="term" value="P:base-excision repair"/>
    <property type="evidence" value="ECO:0007669"/>
    <property type="project" value="TreeGrafter"/>
</dbReference>
<dbReference type="GO" id="GO:0046872">
    <property type="term" value="F:metal ion binding"/>
    <property type="evidence" value="ECO:0007669"/>
    <property type="project" value="UniProtKB-KW"/>
</dbReference>
<dbReference type="PROSITE" id="PS00728">
    <property type="entry name" value="AP_NUCLEASE_F1_3"/>
    <property type="match status" value="1"/>
</dbReference>
<gene>
    <name evidence="8" type="ORF">METZ01_LOCUS16330</name>
</gene>
<dbReference type="InterPro" id="IPR004808">
    <property type="entry name" value="AP_endonuc_1"/>
</dbReference>
<feature type="non-terminal residue" evidence="8">
    <location>
        <position position="1"/>
    </location>
</feature>
<protein>
    <recommendedName>
        <fullName evidence="7">Endonuclease/exonuclease/phosphatase domain-containing protein</fullName>
    </recommendedName>
</protein>
<dbReference type="GO" id="GO:0003906">
    <property type="term" value="F:DNA-(apurinic or apyrimidinic site) endonuclease activity"/>
    <property type="evidence" value="ECO:0007669"/>
    <property type="project" value="TreeGrafter"/>
</dbReference>
<evidence type="ECO:0000259" key="7">
    <source>
        <dbReference type="Pfam" id="PF03372"/>
    </source>
</evidence>
<name>A0A381P939_9ZZZZ</name>
<feature type="non-terminal residue" evidence="8">
    <location>
        <position position="242"/>
    </location>
</feature>
<dbReference type="InterPro" id="IPR005135">
    <property type="entry name" value="Endo/exonuclease/phosphatase"/>
</dbReference>
<dbReference type="GO" id="GO:0003677">
    <property type="term" value="F:DNA binding"/>
    <property type="evidence" value="ECO:0007669"/>
    <property type="project" value="InterPro"/>
</dbReference>
<proteinExistence type="inferred from homology"/>
<feature type="domain" description="Endonuclease/exonuclease/phosphatase" evidence="7">
    <location>
        <begin position="4"/>
        <end position="226"/>
    </location>
</feature>
<dbReference type="NCBIfam" id="TIGR00195">
    <property type="entry name" value="exoDNase_III"/>
    <property type="match status" value="1"/>
</dbReference>
<dbReference type="PANTHER" id="PTHR22748:SF6">
    <property type="entry name" value="DNA-(APURINIC OR APYRIMIDINIC SITE) ENDONUCLEASE"/>
    <property type="match status" value="1"/>
</dbReference>
<dbReference type="GO" id="GO:0008311">
    <property type="term" value="F:double-stranded DNA 3'-5' DNA exonuclease activity"/>
    <property type="evidence" value="ECO:0007669"/>
    <property type="project" value="TreeGrafter"/>
</dbReference>
<evidence type="ECO:0000256" key="6">
    <source>
        <dbReference type="ARBA" id="ARBA00022842"/>
    </source>
</evidence>
<keyword evidence="5" id="KW-0378">Hydrolase</keyword>
<evidence type="ECO:0000256" key="1">
    <source>
        <dbReference type="ARBA" id="ARBA00001936"/>
    </source>
</evidence>
<reference evidence="8" key="1">
    <citation type="submission" date="2018-05" db="EMBL/GenBank/DDBJ databases">
        <authorList>
            <person name="Lanie J.A."/>
            <person name="Ng W.-L."/>
            <person name="Kazmierczak K.M."/>
            <person name="Andrzejewski T.M."/>
            <person name="Davidsen T.M."/>
            <person name="Wayne K.J."/>
            <person name="Tettelin H."/>
            <person name="Glass J.I."/>
            <person name="Rusch D."/>
            <person name="Podicherti R."/>
            <person name="Tsui H.-C.T."/>
            <person name="Winkler M.E."/>
        </authorList>
    </citation>
    <scope>NUCLEOTIDE SEQUENCE</scope>
</reference>
<sequence length="242" mass="28119">LKIISYNVNGIRAAIKKGLLEWLKTEDPDIICIQETKANEDQVETNLIKESGYNHFWYSAEKKGYSGVAIFSKIKPLNIEYGTGIDYMDKEGRVIRADFDKFSVISLYLPSGTNIERLGFKFKFMDDFKEYIHELNKVIPNLIISGDYNICHKEIDIHDPVRNKTVSGFLPEEREWLTSFMGNSFIDSFRYIDKSPNSYSWWSYRAGARKNNKGWRIDYNLVSQSLEKNIKNAYLIPQAVHS</sequence>
<dbReference type="InterPro" id="IPR020848">
    <property type="entry name" value="AP_endonuclease_F1_CS"/>
</dbReference>
<evidence type="ECO:0000256" key="3">
    <source>
        <dbReference type="ARBA" id="ARBA00007092"/>
    </source>
</evidence>
<evidence type="ECO:0000256" key="2">
    <source>
        <dbReference type="ARBA" id="ARBA00001946"/>
    </source>
</evidence>
<comment type="cofactor">
    <cofactor evidence="2">
        <name>Mg(2+)</name>
        <dbReference type="ChEBI" id="CHEBI:18420"/>
    </cofactor>
</comment>
<dbReference type="PANTHER" id="PTHR22748">
    <property type="entry name" value="AP ENDONUCLEASE"/>
    <property type="match status" value="1"/>
</dbReference>
<accession>A0A381P939</accession>
<dbReference type="Gene3D" id="3.60.10.10">
    <property type="entry name" value="Endonuclease/exonuclease/phosphatase"/>
    <property type="match status" value="1"/>
</dbReference>
<keyword evidence="6" id="KW-0460">Magnesium</keyword>
<organism evidence="8">
    <name type="scientific">marine metagenome</name>
    <dbReference type="NCBI Taxonomy" id="408172"/>
    <lineage>
        <taxon>unclassified sequences</taxon>
        <taxon>metagenomes</taxon>
        <taxon>ecological metagenomes</taxon>
    </lineage>
</organism>
<evidence type="ECO:0000256" key="5">
    <source>
        <dbReference type="ARBA" id="ARBA00022801"/>
    </source>
</evidence>
<comment type="similarity">
    <text evidence="3">Belongs to the DNA repair enzymes AP/ExoA family.</text>
</comment>
<dbReference type="PROSITE" id="PS51435">
    <property type="entry name" value="AP_NUCLEASE_F1_4"/>
    <property type="match status" value="1"/>
</dbReference>
<evidence type="ECO:0000313" key="8">
    <source>
        <dbReference type="EMBL" id="SUZ63476.1"/>
    </source>
</evidence>
<dbReference type="InterPro" id="IPR020847">
    <property type="entry name" value="AP_endonuclease_F1_BS"/>
</dbReference>
<dbReference type="Pfam" id="PF03372">
    <property type="entry name" value="Exo_endo_phos"/>
    <property type="match status" value="1"/>
</dbReference>
<keyword evidence="4" id="KW-0479">Metal-binding</keyword>
<dbReference type="SUPFAM" id="SSF56219">
    <property type="entry name" value="DNase I-like"/>
    <property type="match status" value="1"/>
</dbReference>
<dbReference type="AlphaFoldDB" id="A0A381P939"/>
<evidence type="ECO:0000256" key="4">
    <source>
        <dbReference type="ARBA" id="ARBA00022723"/>
    </source>
</evidence>
<dbReference type="FunFam" id="3.60.10.10:FF:000026">
    <property type="entry name" value="Exodeoxyribonuclease III"/>
    <property type="match status" value="1"/>
</dbReference>